<dbReference type="OrthoDB" id="5062141at2759"/>
<feature type="chain" id="PRO_5011977760" evidence="1">
    <location>
        <begin position="16"/>
        <end position="333"/>
    </location>
</feature>
<dbReference type="EMBL" id="AZHF01000002">
    <property type="protein sequence ID" value="OAA79314.1"/>
    <property type="molecule type" value="Genomic_DNA"/>
</dbReference>
<dbReference type="AlphaFoldDB" id="A0A168IIR7"/>
<keyword evidence="3" id="KW-1185">Reference proteome</keyword>
<evidence type="ECO:0000313" key="2">
    <source>
        <dbReference type="EMBL" id="OAA79314.1"/>
    </source>
</evidence>
<evidence type="ECO:0000313" key="3">
    <source>
        <dbReference type="Proteomes" id="UP000076881"/>
    </source>
</evidence>
<name>A0A168IIR7_CORDF</name>
<comment type="caution">
    <text evidence="2">The sequence shown here is derived from an EMBL/GenBank/DDBJ whole genome shotgun (WGS) entry which is preliminary data.</text>
</comment>
<gene>
    <name evidence="2" type="ORF">LEL_02800</name>
</gene>
<feature type="signal peptide" evidence="1">
    <location>
        <begin position="1"/>
        <end position="15"/>
    </location>
</feature>
<sequence length="333" mass="34257">MKLFLSAGLVGTCAAAAVVGSTDSCVPGLVRASSSSSASTMAFQASCGAKLDVSGPHGVFAAPTGGNGSSSLVGVYIPGAAGLSADAVTIRRDLVVGEATVLVTATDENGNVLLQSFDVSPAAGDDTATTTRLYGQRAVDATTATCQTCNAPDILCQPACQDPPQTCAFYASCAEAAVPCGASGYALGYGLANCAKFMQRLSHFTPAGQRWIFAVMTCLQRFLIAGPLTGQCGLTCDALRTAAFGSHPTCYVDSGVCDLPARDWVQLVLTIGKDLATLDTLKQAVTTGGQCLGRWKAEIGDELGRLRGMWLRGEDMARVAAEMAVLEAVEKIF</sequence>
<dbReference type="STRING" id="1081108.A0A168IIR7"/>
<evidence type="ECO:0000256" key="1">
    <source>
        <dbReference type="SAM" id="SignalP"/>
    </source>
</evidence>
<organism evidence="2 3">
    <name type="scientific">Akanthomyces lecanii RCEF 1005</name>
    <dbReference type="NCBI Taxonomy" id="1081108"/>
    <lineage>
        <taxon>Eukaryota</taxon>
        <taxon>Fungi</taxon>
        <taxon>Dikarya</taxon>
        <taxon>Ascomycota</taxon>
        <taxon>Pezizomycotina</taxon>
        <taxon>Sordariomycetes</taxon>
        <taxon>Hypocreomycetidae</taxon>
        <taxon>Hypocreales</taxon>
        <taxon>Cordycipitaceae</taxon>
        <taxon>Akanthomyces</taxon>
        <taxon>Cordyceps confragosa</taxon>
    </lineage>
</organism>
<reference evidence="2 3" key="1">
    <citation type="journal article" date="2016" name="Genome Biol. Evol.">
        <title>Divergent and convergent evolution of fungal pathogenicity.</title>
        <authorList>
            <person name="Shang Y."/>
            <person name="Xiao G."/>
            <person name="Zheng P."/>
            <person name="Cen K."/>
            <person name="Zhan S."/>
            <person name="Wang C."/>
        </authorList>
    </citation>
    <scope>NUCLEOTIDE SEQUENCE [LARGE SCALE GENOMIC DNA]</scope>
    <source>
        <strain evidence="2 3">RCEF 1005</strain>
    </source>
</reference>
<accession>A0A168IIR7</accession>
<protein>
    <submittedName>
        <fullName evidence="2">Uncharacterized protein</fullName>
    </submittedName>
</protein>
<keyword evidence="1" id="KW-0732">Signal</keyword>
<dbReference type="Proteomes" id="UP000076881">
    <property type="component" value="Unassembled WGS sequence"/>
</dbReference>
<proteinExistence type="predicted"/>